<evidence type="ECO:0000259" key="12">
    <source>
        <dbReference type="Pfam" id="PF12019"/>
    </source>
</evidence>
<dbReference type="EMBL" id="DONK01000093">
    <property type="protein sequence ID" value="HBU50821.1"/>
    <property type="molecule type" value="Genomic_DNA"/>
</dbReference>
<evidence type="ECO:0000256" key="7">
    <source>
        <dbReference type="ARBA" id="ARBA00022989"/>
    </source>
</evidence>
<evidence type="ECO:0000256" key="2">
    <source>
        <dbReference type="ARBA" id="ARBA00021549"/>
    </source>
</evidence>
<dbReference type="STRING" id="589873.EP12_13325"/>
<dbReference type="Pfam" id="PF07963">
    <property type="entry name" value="N_methyl"/>
    <property type="match status" value="1"/>
</dbReference>
<protein>
    <recommendedName>
        <fullName evidence="2">Type II secretion system protein H</fullName>
    </recommendedName>
    <alternativeName>
        <fullName evidence="10">General secretion pathway protein H</fullName>
    </alternativeName>
</protein>
<organism evidence="13 15">
    <name type="scientific">Alteromonas australica</name>
    <dbReference type="NCBI Taxonomy" id="589873"/>
    <lineage>
        <taxon>Bacteria</taxon>
        <taxon>Pseudomonadati</taxon>
        <taxon>Pseudomonadota</taxon>
        <taxon>Gammaproteobacteria</taxon>
        <taxon>Alteromonadales</taxon>
        <taxon>Alteromonadaceae</taxon>
        <taxon>Alteromonas/Salinimonas group</taxon>
        <taxon>Alteromonas</taxon>
    </lineage>
</organism>
<keyword evidence="4" id="KW-0488">Methylation</keyword>
<dbReference type="InterPro" id="IPR045584">
    <property type="entry name" value="Pilin-like"/>
</dbReference>
<evidence type="ECO:0000313" key="15">
    <source>
        <dbReference type="Proteomes" id="UP000263517"/>
    </source>
</evidence>
<dbReference type="InterPro" id="IPR022346">
    <property type="entry name" value="T2SS_GspH"/>
</dbReference>
<keyword evidence="6 11" id="KW-0812">Transmembrane</keyword>
<sequence>MSYPALFASPRKHKGLTLLEMLIAIAILAILVATVTPSVSNILTQNRITSDVNRLSALAQHARFTAINEQLTVTLCATTDYMDCSSEWRNAKMIFIDTNSNSKRDEDERLIATSDPIHQRNVISGVTDPILFAQEGSSSIRTTITLCPDTQDTTFATALLIALHGRISIAIDSNDDGIKEDLSGDELTCE</sequence>
<evidence type="ECO:0000256" key="11">
    <source>
        <dbReference type="SAM" id="Phobius"/>
    </source>
</evidence>
<evidence type="ECO:0000256" key="5">
    <source>
        <dbReference type="ARBA" id="ARBA00022519"/>
    </source>
</evidence>
<comment type="subcellular location">
    <subcellularLocation>
        <location evidence="1">Cell inner membrane</location>
        <topology evidence="1">Single-pass membrane protein</topology>
    </subcellularLocation>
</comment>
<evidence type="ECO:0000256" key="10">
    <source>
        <dbReference type="ARBA" id="ARBA00030775"/>
    </source>
</evidence>
<dbReference type="GO" id="GO:0005886">
    <property type="term" value="C:plasma membrane"/>
    <property type="evidence" value="ECO:0007669"/>
    <property type="project" value="UniProtKB-SubCell"/>
</dbReference>
<dbReference type="EMBL" id="DNAN01000204">
    <property type="protein sequence ID" value="HAW75281.1"/>
    <property type="molecule type" value="Genomic_DNA"/>
</dbReference>
<dbReference type="GO" id="GO:0015627">
    <property type="term" value="C:type II protein secretion system complex"/>
    <property type="evidence" value="ECO:0007669"/>
    <property type="project" value="InterPro"/>
</dbReference>
<keyword evidence="8 11" id="KW-0472">Membrane</keyword>
<proteinExistence type="inferred from homology"/>
<keyword evidence="3" id="KW-1003">Cell membrane</keyword>
<evidence type="ECO:0000256" key="4">
    <source>
        <dbReference type="ARBA" id="ARBA00022481"/>
    </source>
</evidence>
<name>A0A350P1W4_9ALTE</name>
<dbReference type="GO" id="GO:0015628">
    <property type="term" value="P:protein secretion by the type II secretion system"/>
    <property type="evidence" value="ECO:0007669"/>
    <property type="project" value="InterPro"/>
</dbReference>
<dbReference type="RefSeq" id="WP_272966194.1">
    <property type="nucleotide sequence ID" value="NZ_CALBIY010000102.1"/>
</dbReference>
<feature type="transmembrane region" description="Helical" evidence="11">
    <location>
        <begin position="21"/>
        <end position="43"/>
    </location>
</feature>
<evidence type="ECO:0000256" key="6">
    <source>
        <dbReference type="ARBA" id="ARBA00022692"/>
    </source>
</evidence>
<dbReference type="InterPro" id="IPR012902">
    <property type="entry name" value="N_methyl_site"/>
</dbReference>
<reference evidence="15 16" key="1">
    <citation type="journal article" date="2018" name="Nat. Biotechnol.">
        <title>A standardized bacterial taxonomy based on genome phylogeny substantially revises the tree of life.</title>
        <authorList>
            <person name="Parks D.H."/>
            <person name="Chuvochina M."/>
            <person name="Waite D.W."/>
            <person name="Rinke C."/>
            <person name="Skarshewski A."/>
            <person name="Chaumeil P.A."/>
            <person name="Hugenholtz P."/>
        </authorList>
    </citation>
    <scope>NUCLEOTIDE SEQUENCE [LARGE SCALE GENOMIC DNA]</scope>
    <source>
        <strain evidence="14">UBA11621</strain>
        <strain evidence="13">UBA11978</strain>
    </source>
</reference>
<feature type="domain" description="General secretion pathway GspH" evidence="12">
    <location>
        <begin position="52"/>
        <end position="152"/>
    </location>
</feature>
<comment type="similarity">
    <text evidence="9">Belongs to the GSP H family.</text>
</comment>
<gene>
    <name evidence="13" type="ORF">DCW74_06030</name>
    <name evidence="14" type="ORF">DEB45_06150</name>
</gene>
<dbReference type="Pfam" id="PF12019">
    <property type="entry name" value="GspH"/>
    <property type="match status" value="1"/>
</dbReference>
<evidence type="ECO:0000313" key="13">
    <source>
        <dbReference type="EMBL" id="HAW75281.1"/>
    </source>
</evidence>
<dbReference type="Gene3D" id="3.55.40.10">
    <property type="entry name" value="minor pseudopilin epsh domain"/>
    <property type="match status" value="1"/>
</dbReference>
<keyword evidence="7 11" id="KW-1133">Transmembrane helix</keyword>
<dbReference type="PROSITE" id="PS00409">
    <property type="entry name" value="PROKAR_NTER_METHYL"/>
    <property type="match status" value="1"/>
</dbReference>
<dbReference type="AlphaFoldDB" id="A0A350P1W4"/>
<evidence type="ECO:0000256" key="9">
    <source>
        <dbReference type="ARBA" id="ARBA00025772"/>
    </source>
</evidence>
<dbReference type="Proteomes" id="UP000264779">
    <property type="component" value="Unassembled WGS sequence"/>
</dbReference>
<dbReference type="Proteomes" id="UP000263517">
    <property type="component" value="Unassembled WGS sequence"/>
</dbReference>
<evidence type="ECO:0000313" key="14">
    <source>
        <dbReference type="EMBL" id="HBU50821.1"/>
    </source>
</evidence>
<dbReference type="SUPFAM" id="SSF54523">
    <property type="entry name" value="Pili subunits"/>
    <property type="match status" value="1"/>
</dbReference>
<evidence type="ECO:0000256" key="8">
    <source>
        <dbReference type="ARBA" id="ARBA00023136"/>
    </source>
</evidence>
<dbReference type="NCBIfam" id="TIGR02532">
    <property type="entry name" value="IV_pilin_GFxxxE"/>
    <property type="match status" value="1"/>
</dbReference>
<comment type="caution">
    <text evidence="13">The sequence shown here is derived from an EMBL/GenBank/DDBJ whole genome shotgun (WGS) entry which is preliminary data.</text>
</comment>
<keyword evidence="5" id="KW-0997">Cell inner membrane</keyword>
<evidence type="ECO:0000256" key="1">
    <source>
        <dbReference type="ARBA" id="ARBA00004377"/>
    </source>
</evidence>
<evidence type="ECO:0000313" key="16">
    <source>
        <dbReference type="Proteomes" id="UP000264779"/>
    </source>
</evidence>
<evidence type="ECO:0000256" key="3">
    <source>
        <dbReference type="ARBA" id="ARBA00022475"/>
    </source>
</evidence>
<accession>A0A350P1W4</accession>